<dbReference type="AlphaFoldDB" id="A0AAE9DN33"/>
<dbReference type="Pfam" id="PF00646">
    <property type="entry name" value="F-box"/>
    <property type="match status" value="1"/>
</dbReference>
<evidence type="ECO:0000259" key="1">
    <source>
        <dbReference type="Pfam" id="PF00646"/>
    </source>
</evidence>
<evidence type="ECO:0000313" key="3">
    <source>
        <dbReference type="Proteomes" id="UP000827892"/>
    </source>
</evidence>
<dbReference type="Proteomes" id="UP000827892">
    <property type="component" value="Chromosome II"/>
</dbReference>
<proteinExistence type="predicted"/>
<feature type="domain" description="F-box" evidence="1">
    <location>
        <begin position="46"/>
        <end position="86"/>
    </location>
</feature>
<sequence>MDSNEKNQEILENILKEFQKLNLTIEKSILTLGNRLIDSMKKPYSWSDLPSEMKLKVIDKMGVLDRYLFRCTSNADRSLVDSQKIDIDKIEINVTTWETIIFYTGEIDSYCHGFRRNNEIMALR</sequence>
<dbReference type="EMBL" id="CP090892">
    <property type="protein sequence ID" value="ULU08456.1"/>
    <property type="molecule type" value="Genomic_DNA"/>
</dbReference>
<evidence type="ECO:0000313" key="2">
    <source>
        <dbReference type="EMBL" id="ULU08456.1"/>
    </source>
</evidence>
<protein>
    <recommendedName>
        <fullName evidence="1">F-box domain-containing protein</fullName>
    </recommendedName>
</protein>
<dbReference type="InterPro" id="IPR042317">
    <property type="entry name" value="She-1-like"/>
</dbReference>
<accession>A0AAE9DN33</accession>
<dbReference type="PANTHER" id="PTHR31006">
    <property type="entry name" value="F-BOX DOMAIN-CONTAINING PROTEIN-RELATED-RELATED"/>
    <property type="match status" value="1"/>
</dbReference>
<dbReference type="InterPro" id="IPR001810">
    <property type="entry name" value="F-box_dom"/>
</dbReference>
<organism evidence="2 3">
    <name type="scientific">Caenorhabditis briggsae</name>
    <dbReference type="NCBI Taxonomy" id="6238"/>
    <lineage>
        <taxon>Eukaryota</taxon>
        <taxon>Metazoa</taxon>
        <taxon>Ecdysozoa</taxon>
        <taxon>Nematoda</taxon>
        <taxon>Chromadorea</taxon>
        <taxon>Rhabditida</taxon>
        <taxon>Rhabditina</taxon>
        <taxon>Rhabditomorpha</taxon>
        <taxon>Rhabditoidea</taxon>
        <taxon>Rhabditidae</taxon>
        <taxon>Peloderinae</taxon>
        <taxon>Caenorhabditis</taxon>
    </lineage>
</organism>
<gene>
    <name evidence="2" type="ORF">L3Y34_019567</name>
</gene>
<dbReference type="PANTHER" id="PTHR31006:SF3">
    <property type="entry name" value="F-BOX DOMAIN-CONTAINING PROTEIN-RELATED"/>
    <property type="match status" value="1"/>
</dbReference>
<reference evidence="2 3" key="1">
    <citation type="submission" date="2022-05" db="EMBL/GenBank/DDBJ databases">
        <title>Chromosome-level reference genomes for two strains of Caenorhabditis briggsae: an improved platform for comparative genomics.</title>
        <authorList>
            <person name="Stevens L."/>
            <person name="Andersen E.C."/>
        </authorList>
    </citation>
    <scope>NUCLEOTIDE SEQUENCE [LARGE SCALE GENOMIC DNA]</scope>
    <source>
        <strain evidence="2">QX1410_ONT</strain>
        <tissue evidence="2">Whole-organism</tissue>
    </source>
</reference>
<name>A0AAE9DN33_CAEBR</name>